<dbReference type="PATRIC" id="fig|1126833.4.peg.2928"/>
<name>A0A0D5NJE4_9BACL</name>
<keyword evidence="2" id="KW-1185">Reference proteome</keyword>
<organism evidence="1 2">
    <name type="scientific">Paenibacillus beijingensis</name>
    <dbReference type="NCBI Taxonomy" id="1126833"/>
    <lineage>
        <taxon>Bacteria</taxon>
        <taxon>Bacillati</taxon>
        <taxon>Bacillota</taxon>
        <taxon>Bacilli</taxon>
        <taxon>Bacillales</taxon>
        <taxon>Paenibacillaceae</taxon>
        <taxon>Paenibacillus</taxon>
    </lineage>
</organism>
<dbReference type="SUPFAM" id="SSF141130">
    <property type="entry name" value="Acetamidase/Formamidase-like"/>
    <property type="match status" value="1"/>
</dbReference>
<dbReference type="OrthoDB" id="9811740at2"/>
<evidence type="ECO:0000313" key="2">
    <source>
        <dbReference type="Proteomes" id="UP000032633"/>
    </source>
</evidence>
<dbReference type="Pfam" id="PF03069">
    <property type="entry name" value="FmdA_AmdA"/>
    <property type="match status" value="2"/>
</dbReference>
<sequence length="301" mass="31994">MLLLARDTHIFSFSKHHTPVLNVISGSTVKFQTMDCFSNTIHSPDQSVEAIDYSRINPATGPVYIEGAEPGDVIKAEILEIRVAGQGVLASIPGIGTLTHTAESAIKILPIASGQTATFSEHIELDVRPMVGVIGVAPAGADIPCGHPGNHGGNMDATCITSGSSVYLPVNVSGALFALGDLHAAMGDGEICGVGIEVAGEVDVRLSVIKGAELDWPLVHRGNDWYTIASDHDLLTAIRLASESMQRLLVKEWELSNTEAYMLMGAAGDVQVNQACKPCSVESVVRFRMPQMKSLKPLIQE</sequence>
<dbReference type="STRING" id="1126833.VN24_13420"/>
<dbReference type="Proteomes" id="UP000032633">
    <property type="component" value="Chromosome"/>
</dbReference>
<gene>
    <name evidence="1" type="ORF">VN24_13420</name>
</gene>
<dbReference type="Gene3D" id="3.10.28.20">
    <property type="entry name" value="Acetamidase/Formamidase-like domains"/>
    <property type="match status" value="1"/>
</dbReference>
<dbReference type="AlphaFoldDB" id="A0A0D5NJE4"/>
<dbReference type="GO" id="GO:0016811">
    <property type="term" value="F:hydrolase activity, acting on carbon-nitrogen (but not peptide) bonds, in linear amides"/>
    <property type="evidence" value="ECO:0007669"/>
    <property type="project" value="InterPro"/>
</dbReference>
<proteinExistence type="predicted"/>
<reference evidence="1 2" key="1">
    <citation type="journal article" date="2015" name="J. Biotechnol.">
        <title>Complete genome sequence of Paenibacillus beijingensis 7188(T) (=DSM 24997(T)), a novel rhizobacterium from jujube garden soil.</title>
        <authorList>
            <person name="Kwak Y."/>
            <person name="Shin J.H."/>
        </authorList>
    </citation>
    <scope>NUCLEOTIDE SEQUENCE [LARGE SCALE GENOMIC DNA]</scope>
    <source>
        <strain evidence="1 2">DSM 24997</strain>
    </source>
</reference>
<dbReference type="Gene3D" id="2.60.120.580">
    <property type="entry name" value="Acetamidase/Formamidase-like domains"/>
    <property type="match status" value="2"/>
</dbReference>
<dbReference type="KEGG" id="pbj:VN24_13420"/>
<evidence type="ECO:0000313" key="1">
    <source>
        <dbReference type="EMBL" id="AJY75386.1"/>
    </source>
</evidence>
<dbReference type="PANTHER" id="PTHR31891:SF1">
    <property type="entry name" value="FORMAMIDASE C869.04-RELATED"/>
    <property type="match status" value="1"/>
</dbReference>
<evidence type="ECO:0008006" key="3">
    <source>
        <dbReference type="Google" id="ProtNLM"/>
    </source>
</evidence>
<dbReference type="PANTHER" id="PTHR31891">
    <property type="entry name" value="FORMAMIDASE C869.04-RELATED"/>
    <property type="match status" value="1"/>
</dbReference>
<accession>A0A0D5NJE4</accession>
<reference evidence="2" key="2">
    <citation type="submission" date="2015-03" db="EMBL/GenBank/DDBJ databases">
        <title>Genome sequence of Paenibacillus beijingensis strain DSM 24997T.</title>
        <authorList>
            <person name="Kwak Y."/>
            <person name="Shin J.-H."/>
        </authorList>
    </citation>
    <scope>NUCLEOTIDE SEQUENCE [LARGE SCALE GENOMIC DNA]</scope>
    <source>
        <strain evidence="2">DSM 24997</strain>
    </source>
</reference>
<protein>
    <recommendedName>
        <fullName evidence="3">Acetamidase</fullName>
    </recommendedName>
</protein>
<dbReference type="HOGENOM" id="CLU_032013_1_0_9"/>
<dbReference type="RefSeq" id="WP_045670815.1">
    <property type="nucleotide sequence ID" value="NZ_CP011058.1"/>
</dbReference>
<dbReference type="InterPro" id="IPR004304">
    <property type="entry name" value="FmdA_AmdA"/>
</dbReference>
<dbReference type="EMBL" id="CP011058">
    <property type="protein sequence ID" value="AJY75386.1"/>
    <property type="molecule type" value="Genomic_DNA"/>
</dbReference>